<dbReference type="CDD" id="cd00165">
    <property type="entry name" value="S4"/>
    <property type="match status" value="1"/>
</dbReference>
<feature type="domain" description="Small ribosomal subunit protein uS4 N-terminal" evidence="8">
    <location>
        <begin position="3"/>
        <end position="107"/>
    </location>
</feature>
<dbReference type="GO" id="GO:0005739">
    <property type="term" value="C:mitochondrion"/>
    <property type="evidence" value="ECO:0007669"/>
    <property type="project" value="UniProtKB-ARBA"/>
</dbReference>
<keyword evidence="3 6" id="KW-0808">Transferase</keyword>
<evidence type="ECO:0000259" key="7">
    <source>
        <dbReference type="SMART" id="SM00363"/>
    </source>
</evidence>
<dbReference type="OMA" id="IMDTIYH"/>
<organism evidence="10 12">
    <name type="scientific">Perkinsus olseni</name>
    <name type="common">Perkinsus atlanticus</name>
    <dbReference type="NCBI Taxonomy" id="32597"/>
    <lineage>
        <taxon>Eukaryota</taxon>
        <taxon>Sar</taxon>
        <taxon>Alveolata</taxon>
        <taxon>Perkinsozoa</taxon>
        <taxon>Perkinsea</taxon>
        <taxon>Perkinsida</taxon>
        <taxon>Perkinsidae</taxon>
        <taxon>Perkinsus</taxon>
    </lineage>
</organism>
<dbReference type="PANTHER" id="PTHR13734">
    <property type="entry name" value="TRNA-NUCLEOTIDYLTRANSFERASE"/>
    <property type="match status" value="1"/>
</dbReference>
<evidence type="ECO:0000313" key="9">
    <source>
        <dbReference type="EMBL" id="KAF4703080.1"/>
    </source>
</evidence>
<dbReference type="Proteomes" id="UP000553632">
    <property type="component" value="Unassembled WGS sequence"/>
</dbReference>
<dbReference type="SMART" id="SM00363">
    <property type="entry name" value="S4"/>
    <property type="match status" value="1"/>
</dbReference>
<dbReference type="PROSITE" id="PS50889">
    <property type="entry name" value="S4"/>
    <property type="match status" value="1"/>
</dbReference>
<dbReference type="InterPro" id="IPR043519">
    <property type="entry name" value="NT_sf"/>
</dbReference>
<dbReference type="InterPro" id="IPR001912">
    <property type="entry name" value="Ribosomal_uS4_N"/>
</dbReference>
<dbReference type="Gene3D" id="3.30.460.10">
    <property type="entry name" value="Beta Polymerase, domain 2"/>
    <property type="match status" value="1"/>
</dbReference>
<dbReference type="SMART" id="SM01390">
    <property type="entry name" value="Ribosomal_S4"/>
    <property type="match status" value="1"/>
</dbReference>
<dbReference type="EMBL" id="JABANM010030508">
    <property type="protein sequence ID" value="KAF4706133.1"/>
    <property type="molecule type" value="Genomic_DNA"/>
</dbReference>
<dbReference type="EMBL" id="JABANO010035680">
    <property type="protein sequence ID" value="KAF4703080.1"/>
    <property type="molecule type" value="Genomic_DNA"/>
</dbReference>
<evidence type="ECO:0000313" key="11">
    <source>
        <dbReference type="Proteomes" id="UP000553632"/>
    </source>
</evidence>
<dbReference type="PANTHER" id="PTHR13734:SF5">
    <property type="entry name" value="CCA TRNA NUCLEOTIDYLTRANSFERASE, MITOCHONDRIAL"/>
    <property type="match status" value="1"/>
</dbReference>
<name>A0A7J6QCN5_PEROL</name>
<dbReference type="FunFam" id="3.30.460.10:FF:000019">
    <property type="entry name" value="tRNA nucleotidyltransferase cca2"/>
    <property type="match status" value="1"/>
</dbReference>
<evidence type="ECO:0000256" key="4">
    <source>
        <dbReference type="ARBA" id="ARBA00022884"/>
    </source>
</evidence>
<evidence type="ECO:0000256" key="3">
    <source>
        <dbReference type="ARBA" id="ARBA00022679"/>
    </source>
</evidence>
<dbReference type="GO" id="GO:0052927">
    <property type="term" value="F:CC tRNA cytidylyltransferase activity"/>
    <property type="evidence" value="ECO:0007669"/>
    <property type="project" value="TreeGrafter"/>
</dbReference>
<comment type="similarity">
    <text evidence="1 6">Belongs to the tRNA nucleotidyltransferase/poly(A) polymerase family.</text>
</comment>
<comment type="caution">
    <text evidence="10">The sequence shown here is derived from an EMBL/GenBank/DDBJ whole genome shotgun (WGS) entry which is preliminary data.</text>
</comment>
<dbReference type="InterPro" id="IPR002646">
    <property type="entry name" value="PolA_pol_head_dom"/>
</dbReference>
<keyword evidence="11" id="KW-1185">Reference proteome</keyword>
<dbReference type="AlphaFoldDB" id="A0A7J6QCN5"/>
<dbReference type="Proteomes" id="UP000574390">
    <property type="component" value="Unassembled WGS sequence"/>
</dbReference>
<accession>A0A7J6QCN5</accession>
<evidence type="ECO:0000313" key="12">
    <source>
        <dbReference type="Proteomes" id="UP000574390"/>
    </source>
</evidence>
<dbReference type="CDD" id="cd05398">
    <property type="entry name" value="NT_ClassII-CCAase"/>
    <property type="match status" value="1"/>
</dbReference>
<proteinExistence type="inferred from homology"/>
<dbReference type="SUPFAM" id="SSF81891">
    <property type="entry name" value="Poly A polymerase C-terminal region-like"/>
    <property type="match status" value="1"/>
</dbReference>
<dbReference type="Pfam" id="PF00163">
    <property type="entry name" value="Ribosomal_S4"/>
    <property type="match status" value="1"/>
</dbReference>
<feature type="domain" description="RNA-binding S4" evidence="7">
    <location>
        <begin position="108"/>
        <end position="175"/>
    </location>
</feature>
<evidence type="ECO:0000313" key="10">
    <source>
        <dbReference type="EMBL" id="KAF4706133.1"/>
    </source>
</evidence>
<evidence type="ECO:0000256" key="5">
    <source>
        <dbReference type="PROSITE-ProRule" id="PRU00182"/>
    </source>
</evidence>
<dbReference type="Gene3D" id="1.10.3090.10">
    <property type="entry name" value="cca-adding enzyme, domain 2"/>
    <property type="match status" value="1"/>
</dbReference>
<dbReference type="GO" id="GO:0019843">
    <property type="term" value="F:rRNA binding"/>
    <property type="evidence" value="ECO:0007669"/>
    <property type="project" value="InterPro"/>
</dbReference>
<evidence type="ECO:0000259" key="8">
    <source>
        <dbReference type="SMART" id="SM01390"/>
    </source>
</evidence>
<dbReference type="SUPFAM" id="SSF81301">
    <property type="entry name" value="Nucleotidyltransferase"/>
    <property type="match status" value="1"/>
</dbReference>
<gene>
    <name evidence="10" type="primary">CCA1_2</name>
    <name evidence="9" type="synonym">CCA1_3</name>
    <name evidence="10" type="ORF">FOZ62_008656</name>
    <name evidence="9" type="ORF">FOZ63_023838</name>
</gene>
<comment type="similarity">
    <text evidence="2">Belongs to the universal ribosomal protein uS4 family.</text>
</comment>
<dbReference type="Pfam" id="PF01743">
    <property type="entry name" value="PolyA_pol"/>
    <property type="match status" value="1"/>
</dbReference>
<dbReference type="Pfam" id="PF01479">
    <property type="entry name" value="S4"/>
    <property type="match status" value="1"/>
</dbReference>
<dbReference type="SUPFAM" id="SSF55174">
    <property type="entry name" value="Alpha-L RNA-binding motif"/>
    <property type="match status" value="1"/>
</dbReference>
<protein>
    <submittedName>
        <fullName evidence="10">CCA tRNA nucleotidyltransferase, mitochondrial</fullName>
    </submittedName>
</protein>
<evidence type="ECO:0000256" key="1">
    <source>
        <dbReference type="ARBA" id="ARBA00007265"/>
    </source>
</evidence>
<evidence type="ECO:0000256" key="6">
    <source>
        <dbReference type="RuleBase" id="RU003953"/>
    </source>
</evidence>
<dbReference type="InterPro" id="IPR002942">
    <property type="entry name" value="S4_RNA-bd"/>
</dbReference>
<dbReference type="GO" id="GO:0052929">
    <property type="term" value="F:ATP:3'-cytidine-cytidine-tRNA adenylyltransferase activity"/>
    <property type="evidence" value="ECO:0007669"/>
    <property type="project" value="TreeGrafter"/>
</dbReference>
<dbReference type="GO" id="GO:0001680">
    <property type="term" value="P:tRNA 3'-terminal CCA addition"/>
    <property type="evidence" value="ECO:0007669"/>
    <property type="project" value="UniProtKB-ARBA"/>
</dbReference>
<reference evidence="11 12" key="1">
    <citation type="submission" date="2020-04" db="EMBL/GenBank/DDBJ databases">
        <title>Perkinsus olseni comparative genomics.</title>
        <authorList>
            <person name="Bogema D.R."/>
        </authorList>
    </citation>
    <scope>NUCLEOTIDE SEQUENCE [LARGE SCALE GENOMIC DNA]</scope>
    <source>
        <strain evidence="10">ATCC PRA-205</strain>
        <strain evidence="9 11">ATCC PRA-207</strain>
    </source>
</reference>
<keyword evidence="4 5" id="KW-0694">RNA-binding</keyword>
<sequence length="703" mass="78707">MRQLKPHEQKLLRKVNLYQWKRDDNNVREAKIIRKYGIQDREDYTRYNKLSGLVTKVVAQLRKLPASDEERIKMTEVLLDKLYTMGVIPTASSLDKCVELSASSFARRRLSVVVTRNHFTEQVSQANRYIEQGHISIGPDVVTDPAMHVTREMEDCLQWSQGSKVKRNVMEFNEELDDFELMAQAARKMVNPIDALGQGSRLMVKEPAIVLTEKETAVFKVIMDTIHHFQLNTVPRAAGGWVRDKLLGKESDDIDIAVDDMSGETFAYKVKDFLATTSPNASCSSVGVVRANPDQSKHLETATLRVLDISLDVNNLRTETYTQDSRIPVVALGTPQEDASRRDFTINALFYNLRTASVEDFTGKGLDDLRAGIIRTPLEPTITFQDDPLRILRAVRFSTRLGFRLDDGIVKAASDPNIYGLLLTKVSRERWGVEVHKMLVRRPTSLDSLAMLTSLGIINVITTVGDSAKFEEPDAVPKDQGPIVQALVHRLREVESDHPLADDQHFALTLAILTSGVYGLHVREKPSKPPRCACYGVLRHGLKLPNAEAERASAISDVASRLSKASQGELDSPVFVGHFMRYLKDDWVVAVCLAECLAPVSERQRFVDCRQKAMQSGLVGCWNWRAPVNGASLAKDFGMPRGEGLSVLLEKQVDRLLSNCSMVVKDEQEFRSWLQTEVDEWVAANPEAVARAKKGGKAKKAKK</sequence>
<evidence type="ECO:0000256" key="2">
    <source>
        <dbReference type="ARBA" id="ARBA00007465"/>
    </source>
</evidence>